<feature type="region of interest" description="Disordered" evidence="1">
    <location>
        <begin position="385"/>
        <end position="438"/>
    </location>
</feature>
<feature type="region of interest" description="Disordered" evidence="1">
    <location>
        <begin position="1"/>
        <end position="21"/>
    </location>
</feature>
<dbReference type="Proteomes" id="UP000255297">
    <property type="component" value="Unassembled WGS sequence"/>
</dbReference>
<sequence length="438" mass="50290">MELKFETSQIPTESNTEKNAPEATGMLIDLINSIVFKKTEFLHCENEGQTFIYSSNNQVEGTYNPLLAAELAVFSGNILKFILGEPQPEYYLAENKKKGKYYRISNKLEDYEDWNRVVRINAQGEIFFQWPGSQELPILSVKIRQLTAILVACHFLGEVDWADDNFGFVKVGDEFIAVRLDPGCSFHSSVFANSYSDLPVKLKNLLVSFIGEEIEEGQEEPYNYLSGLIDYENRKIKNQASNILFGNRNELLATLDRISELTREDLESIAKKSFTKEHWSYAENYINKLLNRQEIYDEAGYLLSKSKKQKRDFVASAPITPLRDFIPPEESHIPEMQATQGSNLERKRKFSPSESTTEAYSTSSIQSVMKLNPYEHVDILKPTYKDEEEEETTGQNTSEKQYHQERSNRLSFFSNGEKIEPEEGNLPKKTISSSRMDM</sequence>
<accession>A0A378LRD6</accession>
<dbReference type="OrthoDB" id="5650838at2"/>
<name>A0A378LRD6_9GAMM</name>
<dbReference type="RefSeq" id="WP_031565479.1">
    <property type="nucleotide sequence ID" value="NZ_CAAAIS010000003.1"/>
</dbReference>
<proteinExistence type="predicted"/>
<protein>
    <submittedName>
        <fullName evidence="2">Uncharacterized protein</fullName>
    </submittedName>
</protein>
<evidence type="ECO:0000313" key="3">
    <source>
        <dbReference type="Proteomes" id="UP000255297"/>
    </source>
</evidence>
<gene>
    <name evidence="2" type="ORF">NCTC11532_01662</name>
</gene>
<dbReference type="AlphaFoldDB" id="A0A378LRD6"/>
<feature type="compositionally biased region" description="Low complexity" evidence="1">
    <location>
        <begin position="352"/>
        <end position="364"/>
    </location>
</feature>
<evidence type="ECO:0000256" key="1">
    <source>
        <dbReference type="SAM" id="MobiDB-lite"/>
    </source>
</evidence>
<organism evidence="2 3">
    <name type="scientific">Legionella wadsworthii</name>
    <dbReference type="NCBI Taxonomy" id="28088"/>
    <lineage>
        <taxon>Bacteria</taxon>
        <taxon>Pseudomonadati</taxon>
        <taxon>Pseudomonadota</taxon>
        <taxon>Gammaproteobacteria</taxon>
        <taxon>Legionellales</taxon>
        <taxon>Legionellaceae</taxon>
        <taxon>Legionella</taxon>
    </lineage>
</organism>
<reference evidence="2 3" key="1">
    <citation type="submission" date="2018-06" db="EMBL/GenBank/DDBJ databases">
        <authorList>
            <consortium name="Pathogen Informatics"/>
            <person name="Doyle S."/>
        </authorList>
    </citation>
    <scope>NUCLEOTIDE SEQUENCE [LARGE SCALE GENOMIC DNA]</scope>
    <source>
        <strain evidence="2 3">NCTC11532</strain>
    </source>
</reference>
<evidence type="ECO:0000313" key="2">
    <source>
        <dbReference type="EMBL" id="STY29476.1"/>
    </source>
</evidence>
<dbReference type="STRING" id="1122170.GCA_000701265_00825"/>
<feature type="region of interest" description="Disordered" evidence="1">
    <location>
        <begin position="324"/>
        <end position="364"/>
    </location>
</feature>
<feature type="compositionally biased region" description="Polar residues" evidence="1">
    <location>
        <begin position="1"/>
        <end position="14"/>
    </location>
</feature>
<dbReference type="EMBL" id="UGPB01000001">
    <property type="protein sequence ID" value="STY29476.1"/>
    <property type="molecule type" value="Genomic_DNA"/>
</dbReference>
<keyword evidence="3" id="KW-1185">Reference proteome</keyword>